<sequence length="195" mass="21581">MWAILFILVFPAYCLADEGKPISITVAADHTKANGEPWDGIPGIGGGRGPTAMPIPNKNAPDLAVCVVRLETPPECSMRYVNLKQYSLCQNSYDCIFKRVSTPDGPFGLIILDLDLRRHDLVGFLLMTAGKALTPDQRAALESEIRRRADQLAPPFSQGEKQRRLREMLVVPMDRCTEAKGCRLVQSEIRVNSAE</sequence>
<keyword evidence="2" id="KW-1185">Reference proteome</keyword>
<proteinExistence type="predicted"/>
<evidence type="ECO:0000313" key="1">
    <source>
        <dbReference type="EMBL" id="ANW03887.1"/>
    </source>
</evidence>
<dbReference type="Proteomes" id="UP000092839">
    <property type="component" value="Chromosome"/>
</dbReference>
<dbReference type="EMBL" id="CP016428">
    <property type="protein sequence ID" value="ANW03887.1"/>
    <property type="molecule type" value="Genomic_DNA"/>
</dbReference>
<organism evidence="1 2">
    <name type="scientific">Bradyrhizobium icense</name>
    <dbReference type="NCBI Taxonomy" id="1274631"/>
    <lineage>
        <taxon>Bacteria</taxon>
        <taxon>Pseudomonadati</taxon>
        <taxon>Pseudomonadota</taxon>
        <taxon>Alphaproteobacteria</taxon>
        <taxon>Hyphomicrobiales</taxon>
        <taxon>Nitrobacteraceae</taxon>
        <taxon>Bradyrhizobium</taxon>
    </lineage>
</organism>
<evidence type="ECO:0000313" key="2">
    <source>
        <dbReference type="Proteomes" id="UP000092839"/>
    </source>
</evidence>
<name>A0A1B1UMC4_9BRAD</name>
<protein>
    <submittedName>
        <fullName evidence="1">Uncharacterized protein</fullName>
    </submittedName>
</protein>
<reference evidence="1 2" key="1">
    <citation type="submission" date="2016-07" db="EMBL/GenBank/DDBJ databases">
        <title>Complete genome sequence of Bradyrhizobium icense LMTR 13T, a potential inoculant strain isolated from lima bean (Phaseolus lunatus) in Peru.</title>
        <authorList>
            <person name="Ormeno-Orrillo E."/>
            <person name="Duran D."/>
            <person name="Rogel M.A."/>
            <person name="Rey L."/>
            <person name="Imperial J."/>
            <person name="Ruiz-Argueso T."/>
            <person name="Martinez-Romero E."/>
        </authorList>
    </citation>
    <scope>NUCLEOTIDE SEQUENCE [LARGE SCALE GENOMIC DNA]</scope>
    <source>
        <strain evidence="1 2">LMTR 13</strain>
    </source>
</reference>
<dbReference type="AlphaFoldDB" id="A0A1B1UMC4"/>
<accession>A0A1B1UMC4</accession>
<dbReference type="KEGG" id="bic:LMTR13_30825"/>
<gene>
    <name evidence="1" type="ORF">LMTR13_30825</name>
</gene>